<feature type="binding site" evidence="12">
    <location>
        <position position="166"/>
    </location>
    <ligand>
        <name>substrate</name>
    </ligand>
</feature>
<sequence>KNRGQIQVILGPMFSGKSTELLRRIRRYQITERKCLVIKYAHDNRYSDDSMATHDKQITKAVKATHLLALKNLDSFSVIGVDEGQFFPDIVQFCDSMSSSGKTVIVAALDGTFERKPFGAVLGLIPIAETVVKLSAVCNSCHREAAFTKRLGLETAVEVIGGTDKYMAACRSCFSLS</sequence>
<comment type="subunit">
    <text evidence="9">Homotetramer. Tetramerization from dimerization is induced by ATP and increases catalytic efficiency due to a high affinity for thymidine. Tetramerization is inhibited by phosphorylation at Ser-13. Interacts (via the KEN box) with FZR1.</text>
</comment>
<dbReference type="InterPro" id="IPR027417">
    <property type="entry name" value="P-loop_NTPase"/>
</dbReference>
<evidence type="ECO:0000256" key="1">
    <source>
        <dbReference type="ARBA" id="ARBA00007587"/>
    </source>
</evidence>
<evidence type="ECO:0000256" key="9">
    <source>
        <dbReference type="ARBA" id="ARBA00046642"/>
    </source>
</evidence>
<dbReference type="PROSITE" id="PS00603">
    <property type="entry name" value="TK_CELLULAR_TYPE"/>
    <property type="match status" value="1"/>
</dbReference>
<keyword evidence="16" id="KW-1185">Reference proteome</keyword>
<proteinExistence type="inferred from homology"/>
<keyword evidence="2 13" id="KW-0237">DNA synthesis</keyword>
<dbReference type="InterPro" id="IPR001267">
    <property type="entry name" value="Thymidine_kinase"/>
</dbReference>
<dbReference type="Gene3D" id="3.40.50.300">
    <property type="entry name" value="P-loop containing nucleotide triphosphate hydrolases"/>
    <property type="match status" value="1"/>
</dbReference>
<dbReference type="GO" id="GO:0042802">
    <property type="term" value="F:identical protein binding"/>
    <property type="evidence" value="ECO:0007669"/>
    <property type="project" value="UniProtKB-ARBA"/>
</dbReference>
<dbReference type="Ensembl" id="ENSCINT00000035953.1">
    <property type="protein sequence ID" value="ENSCINP00000032854.1"/>
    <property type="gene ID" value="ENSCING00000021067.1"/>
</dbReference>
<reference evidence="15" key="2">
    <citation type="journal article" date="2008" name="Genome Biol.">
        <title>Improved genome assembly and evidence-based global gene model set for the chordate Ciona intestinalis: new insight into intron and operon populations.</title>
        <authorList>
            <person name="Satou Y."/>
            <person name="Mineta K."/>
            <person name="Ogasawara M."/>
            <person name="Sasakura Y."/>
            <person name="Shoguchi E."/>
            <person name="Ueno K."/>
            <person name="Yamada L."/>
            <person name="Matsumoto J."/>
            <person name="Wasserscheid J."/>
            <person name="Dewar K."/>
            <person name="Wiley G.B."/>
            <person name="Macmil S.L."/>
            <person name="Roe B.A."/>
            <person name="Zeller R.W."/>
            <person name="Hastings K.E."/>
            <person name="Lemaire P."/>
            <person name="Lindquist E."/>
            <person name="Endo T."/>
            <person name="Hotta K."/>
            <person name="Inaba K."/>
        </authorList>
    </citation>
    <scope>NUCLEOTIDE SEQUENCE [LARGE SCALE GENOMIC DNA]</scope>
    <source>
        <strain evidence="15">wild type</strain>
    </source>
</reference>
<evidence type="ECO:0000256" key="13">
    <source>
        <dbReference type="RuleBase" id="RU000544"/>
    </source>
</evidence>
<dbReference type="FunCoup" id="H2XT70">
    <property type="interactions" value="2"/>
</dbReference>
<dbReference type="STRING" id="7719.ENSCINP00000032854"/>
<dbReference type="Pfam" id="PF00265">
    <property type="entry name" value="TK"/>
    <property type="match status" value="1"/>
</dbReference>
<dbReference type="SUPFAM" id="SSF57716">
    <property type="entry name" value="Glucocorticoid receptor-like (DNA-binding domain)"/>
    <property type="match status" value="1"/>
</dbReference>
<evidence type="ECO:0000256" key="7">
    <source>
        <dbReference type="ARBA" id="ARBA00022833"/>
    </source>
</evidence>
<evidence type="ECO:0000256" key="10">
    <source>
        <dbReference type="ARBA" id="ARBA00048113"/>
    </source>
</evidence>
<evidence type="ECO:0000256" key="4">
    <source>
        <dbReference type="ARBA" id="ARBA00022723"/>
    </source>
</evidence>
<dbReference type="FunFam" id="3.30.60.20:FF:000028">
    <property type="entry name" value="Thymidine kinase"/>
    <property type="match status" value="1"/>
</dbReference>
<keyword evidence="8 13" id="KW-0067">ATP-binding</keyword>
<dbReference type="GO" id="GO:0005524">
    <property type="term" value="F:ATP binding"/>
    <property type="evidence" value="ECO:0007669"/>
    <property type="project" value="UniProtKB-KW"/>
</dbReference>
<evidence type="ECO:0000256" key="5">
    <source>
        <dbReference type="ARBA" id="ARBA00022741"/>
    </source>
</evidence>
<dbReference type="GO" id="GO:0046104">
    <property type="term" value="P:thymidine metabolic process"/>
    <property type="evidence" value="ECO:0000318"/>
    <property type="project" value="GO_Central"/>
</dbReference>
<evidence type="ECO:0000256" key="14">
    <source>
        <dbReference type="RuleBase" id="RU004165"/>
    </source>
</evidence>
<dbReference type="PANTHER" id="PTHR11441">
    <property type="entry name" value="THYMIDINE KINASE"/>
    <property type="match status" value="1"/>
</dbReference>
<evidence type="ECO:0000256" key="12">
    <source>
        <dbReference type="PIRSR" id="PIRSR035805-2"/>
    </source>
</evidence>
<evidence type="ECO:0000256" key="6">
    <source>
        <dbReference type="ARBA" id="ARBA00022777"/>
    </source>
</evidence>
<dbReference type="GeneTree" id="ENSGT00390000011309"/>
<reference evidence="16" key="1">
    <citation type="journal article" date="2002" name="Science">
        <title>The draft genome of Ciona intestinalis: insights into chordate and vertebrate origins.</title>
        <authorList>
            <person name="Dehal P."/>
            <person name="Satou Y."/>
            <person name="Campbell R.K."/>
            <person name="Chapman J."/>
            <person name="Degnan B."/>
            <person name="De Tomaso A."/>
            <person name="Davidson B."/>
            <person name="Di Gregorio A."/>
            <person name="Gelpke M."/>
            <person name="Goodstein D.M."/>
            <person name="Harafuji N."/>
            <person name="Hastings K.E."/>
            <person name="Ho I."/>
            <person name="Hotta K."/>
            <person name="Huang W."/>
            <person name="Kawashima T."/>
            <person name="Lemaire P."/>
            <person name="Martinez D."/>
            <person name="Meinertzhagen I.A."/>
            <person name="Necula S."/>
            <person name="Nonaka M."/>
            <person name="Putnam N."/>
            <person name="Rash S."/>
            <person name="Saiga H."/>
            <person name="Satake M."/>
            <person name="Terry A."/>
            <person name="Yamada L."/>
            <person name="Wang H.G."/>
            <person name="Awazu S."/>
            <person name="Azumi K."/>
            <person name="Boore J."/>
            <person name="Branno M."/>
            <person name="Chin-Bow S."/>
            <person name="DeSantis R."/>
            <person name="Doyle S."/>
            <person name="Francino P."/>
            <person name="Keys D.N."/>
            <person name="Haga S."/>
            <person name="Hayashi H."/>
            <person name="Hino K."/>
            <person name="Imai K.S."/>
            <person name="Inaba K."/>
            <person name="Kano S."/>
            <person name="Kobayashi K."/>
            <person name="Kobayashi M."/>
            <person name="Lee B.I."/>
            <person name="Makabe K.W."/>
            <person name="Manohar C."/>
            <person name="Matassi G."/>
            <person name="Medina M."/>
            <person name="Mochizuki Y."/>
            <person name="Mount S."/>
            <person name="Morishita T."/>
            <person name="Miura S."/>
            <person name="Nakayama A."/>
            <person name="Nishizaka S."/>
            <person name="Nomoto H."/>
            <person name="Ohta F."/>
            <person name="Oishi K."/>
            <person name="Rigoutsos I."/>
            <person name="Sano M."/>
            <person name="Sasaki A."/>
            <person name="Sasakura Y."/>
            <person name="Shoguchi E."/>
            <person name="Shin-i T."/>
            <person name="Spagnuolo A."/>
            <person name="Stainier D."/>
            <person name="Suzuki M.M."/>
            <person name="Tassy O."/>
            <person name="Takatori N."/>
            <person name="Tokuoka M."/>
            <person name="Yagi K."/>
            <person name="Yoshizaki F."/>
            <person name="Wada S."/>
            <person name="Zhang C."/>
            <person name="Hyatt P.D."/>
            <person name="Larimer F."/>
            <person name="Detter C."/>
            <person name="Doggett N."/>
            <person name="Glavina T."/>
            <person name="Hawkins T."/>
            <person name="Richardson P."/>
            <person name="Lucas S."/>
            <person name="Kohara Y."/>
            <person name="Levine M."/>
            <person name="Satoh N."/>
            <person name="Rokhsar D.S."/>
        </authorList>
    </citation>
    <scope>NUCLEOTIDE SEQUENCE [LARGE SCALE GENOMIC DNA]</scope>
</reference>
<comment type="catalytic activity">
    <reaction evidence="10">
        <text>thymidine + ATP = dTMP + ADP + H(+)</text>
        <dbReference type="Rhea" id="RHEA:19129"/>
        <dbReference type="ChEBI" id="CHEBI:15378"/>
        <dbReference type="ChEBI" id="CHEBI:17748"/>
        <dbReference type="ChEBI" id="CHEBI:30616"/>
        <dbReference type="ChEBI" id="CHEBI:63528"/>
        <dbReference type="ChEBI" id="CHEBI:456216"/>
        <dbReference type="EC" id="2.7.1.21"/>
    </reaction>
    <physiologicalReaction direction="left-to-right" evidence="10">
        <dbReference type="Rhea" id="RHEA:19130"/>
    </physiologicalReaction>
</comment>
<evidence type="ECO:0000256" key="8">
    <source>
        <dbReference type="ARBA" id="ARBA00022840"/>
    </source>
</evidence>
<name>H2XT70_CIOIN</name>
<keyword evidence="3 13" id="KW-0808">Transferase</keyword>
<reference evidence="15" key="4">
    <citation type="submission" date="2025-09" db="UniProtKB">
        <authorList>
            <consortium name="Ensembl"/>
        </authorList>
    </citation>
    <scope>IDENTIFICATION</scope>
</reference>
<keyword evidence="7" id="KW-0862">Zinc</keyword>
<dbReference type="InterPro" id="IPR020633">
    <property type="entry name" value="Thymidine_kinase_CS"/>
</dbReference>
<dbReference type="HOGENOM" id="CLU_064400_3_1_1"/>
<dbReference type="GO" id="GO:0046872">
    <property type="term" value="F:metal ion binding"/>
    <property type="evidence" value="ECO:0007669"/>
    <property type="project" value="UniProtKB-KW"/>
</dbReference>
<dbReference type="Proteomes" id="UP000008144">
    <property type="component" value="Chromosome 6"/>
</dbReference>
<comment type="similarity">
    <text evidence="1 14">Belongs to the thymidine kinase family.</text>
</comment>
<dbReference type="FunFam" id="3.40.50.300:FF:001270">
    <property type="entry name" value="Thymidine kinase"/>
    <property type="match status" value="1"/>
</dbReference>
<dbReference type="AlphaFoldDB" id="H2XT70"/>
<accession>H2XT70</accession>
<dbReference type="GO" id="GO:0071897">
    <property type="term" value="P:DNA biosynthetic process"/>
    <property type="evidence" value="ECO:0007669"/>
    <property type="project" value="UniProtKB-KW"/>
</dbReference>
<dbReference type="PIRSF" id="PIRSF035805">
    <property type="entry name" value="TK_cell"/>
    <property type="match status" value="1"/>
</dbReference>
<dbReference type="Gene3D" id="3.30.60.20">
    <property type="match status" value="1"/>
</dbReference>
<dbReference type="OMA" id="EAYEPRC"/>
<evidence type="ECO:0000313" key="16">
    <source>
        <dbReference type="Proteomes" id="UP000008144"/>
    </source>
</evidence>
<evidence type="ECO:0000256" key="3">
    <source>
        <dbReference type="ARBA" id="ARBA00022679"/>
    </source>
</evidence>
<dbReference type="SUPFAM" id="SSF52540">
    <property type="entry name" value="P-loop containing nucleoside triphosphate hydrolases"/>
    <property type="match status" value="1"/>
</dbReference>
<dbReference type="EMBL" id="EAAA01002310">
    <property type="status" value="NOT_ANNOTATED_CDS"/>
    <property type="molecule type" value="Genomic_DNA"/>
</dbReference>
<dbReference type="EC" id="2.7.1.21" evidence="13"/>
<dbReference type="InParanoid" id="H2XT70"/>
<keyword evidence="6 13" id="KW-0418">Kinase</keyword>
<dbReference type="PANTHER" id="PTHR11441:SF0">
    <property type="entry name" value="THYMIDINE KINASE, CYTOSOLIC"/>
    <property type="match status" value="1"/>
</dbReference>
<protein>
    <recommendedName>
        <fullName evidence="13">Thymidine kinase</fullName>
        <ecNumber evidence="13">2.7.1.21</ecNumber>
    </recommendedName>
</protein>
<organism evidence="15 16">
    <name type="scientific">Ciona intestinalis</name>
    <name type="common">Transparent sea squirt</name>
    <name type="synonym">Ascidia intestinalis</name>
    <dbReference type="NCBI Taxonomy" id="7719"/>
    <lineage>
        <taxon>Eukaryota</taxon>
        <taxon>Metazoa</taxon>
        <taxon>Chordata</taxon>
        <taxon>Tunicata</taxon>
        <taxon>Ascidiacea</taxon>
        <taxon>Phlebobranchia</taxon>
        <taxon>Cionidae</taxon>
        <taxon>Ciona</taxon>
    </lineage>
</organism>
<reference evidence="15" key="3">
    <citation type="submission" date="2025-08" db="UniProtKB">
        <authorList>
            <consortium name="Ensembl"/>
        </authorList>
    </citation>
    <scope>IDENTIFICATION</scope>
</reference>
<evidence type="ECO:0000313" key="15">
    <source>
        <dbReference type="Ensembl" id="ENSCINP00000032854.1"/>
    </source>
</evidence>
<evidence type="ECO:0000256" key="2">
    <source>
        <dbReference type="ARBA" id="ARBA00022634"/>
    </source>
</evidence>
<evidence type="ECO:0000256" key="11">
    <source>
        <dbReference type="PIRSR" id="PIRSR035805-1"/>
    </source>
</evidence>
<keyword evidence="4" id="KW-0479">Metal-binding</keyword>
<dbReference type="GO" id="GO:0004797">
    <property type="term" value="F:thymidine kinase activity"/>
    <property type="evidence" value="ECO:0000318"/>
    <property type="project" value="GO_Central"/>
</dbReference>
<keyword evidence="5 13" id="KW-0547">Nucleotide-binding</keyword>
<feature type="active site" description="Proton acceptor" evidence="11">
    <location>
        <position position="83"/>
    </location>
</feature>